<dbReference type="Pfam" id="PF11927">
    <property type="entry name" value="HODM_asu-like"/>
    <property type="match status" value="1"/>
</dbReference>
<organism evidence="1 2">
    <name type="scientific">Ramlibacter henchirensis</name>
    <dbReference type="NCBI Taxonomy" id="204072"/>
    <lineage>
        <taxon>Bacteria</taxon>
        <taxon>Pseudomonadati</taxon>
        <taxon>Pseudomonadota</taxon>
        <taxon>Betaproteobacteria</taxon>
        <taxon>Burkholderiales</taxon>
        <taxon>Comamonadaceae</taxon>
        <taxon>Ramlibacter</taxon>
    </lineage>
</organism>
<reference evidence="1 2" key="1">
    <citation type="submission" date="2019-03" db="EMBL/GenBank/DDBJ databases">
        <title>Ramlibacter henchirensis DSM 14656, whole genome shotgun sequence.</title>
        <authorList>
            <person name="Zhang X."/>
            <person name="Feng G."/>
            <person name="Zhu H."/>
        </authorList>
    </citation>
    <scope>NUCLEOTIDE SEQUENCE [LARGE SCALE GENOMIC DNA]</scope>
    <source>
        <strain evidence="1 2">DSM 14656</strain>
    </source>
</reference>
<dbReference type="InterPro" id="IPR021848">
    <property type="entry name" value="HODM_asu-like"/>
</dbReference>
<gene>
    <name evidence="1" type="ORF">EZ313_18540</name>
</gene>
<sequence length="266" mass="29311">MDFDFELIAAPFRMQPGLRKLQPGEPQLTPLRPDSALYQEKARVVAAAASRLQVPGFDPSPALAAIAEQARREGHPPFDPQRLELSFEEDFAVLDGDTGTLPWLCVCVPSHWAPEDKLGLPFPAVHAPVADGATLVAAASHLVRLATSGERWERHVWTVSPSPRHDQHPRRHARAPWPAAQDDEAFARSCWFRAERQTFLPVGRGTRQAVFTIRVMLAPLAAVVDDAAKAARLHASLASMTPAVLEYKGLAPAREPLLRWLARKMA</sequence>
<protein>
    <submittedName>
        <fullName evidence="1">DUF3445 domain-containing protein</fullName>
    </submittedName>
</protein>
<dbReference type="OrthoDB" id="5242510at2"/>
<dbReference type="Proteomes" id="UP000298180">
    <property type="component" value="Unassembled WGS sequence"/>
</dbReference>
<proteinExistence type="predicted"/>
<dbReference type="AlphaFoldDB" id="A0A4Z0BPY9"/>
<evidence type="ECO:0000313" key="1">
    <source>
        <dbReference type="EMBL" id="TFZ00460.1"/>
    </source>
</evidence>
<keyword evidence="2" id="KW-1185">Reference proteome</keyword>
<accession>A0A4Z0BPY9</accession>
<dbReference type="RefSeq" id="WP_135264802.1">
    <property type="nucleotide sequence ID" value="NZ_SMLM01000003.1"/>
</dbReference>
<evidence type="ECO:0000313" key="2">
    <source>
        <dbReference type="Proteomes" id="UP000298180"/>
    </source>
</evidence>
<name>A0A4Z0BPY9_9BURK</name>
<dbReference type="EMBL" id="SMLM01000003">
    <property type="protein sequence ID" value="TFZ00460.1"/>
    <property type="molecule type" value="Genomic_DNA"/>
</dbReference>
<comment type="caution">
    <text evidence="1">The sequence shown here is derived from an EMBL/GenBank/DDBJ whole genome shotgun (WGS) entry which is preliminary data.</text>
</comment>